<comment type="caution">
    <text evidence="1">The sequence shown here is derived from an EMBL/GenBank/DDBJ whole genome shotgun (WGS) entry which is preliminary data.</text>
</comment>
<dbReference type="GeneID" id="9801497"/>
<name>A0A6A5G2B4_CAERE</name>
<evidence type="ECO:0000313" key="2">
    <source>
        <dbReference type="Proteomes" id="UP000483820"/>
    </source>
</evidence>
<gene>
    <name evidence="1" type="ORF">GCK72_025136</name>
</gene>
<dbReference type="Proteomes" id="UP000483820">
    <property type="component" value="Chromosome X"/>
</dbReference>
<dbReference type="RefSeq" id="XP_003098491.2">
    <property type="nucleotide sequence ID" value="XM_003098443.2"/>
</dbReference>
<reference evidence="1 2" key="1">
    <citation type="submission" date="2019-12" db="EMBL/GenBank/DDBJ databases">
        <title>Chromosome-level assembly of the Caenorhabditis remanei genome.</title>
        <authorList>
            <person name="Teterina A.A."/>
            <person name="Willis J.H."/>
            <person name="Phillips P.C."/>
        </authorList>
    </citation>
    <scope>NUCLEOTIDE SEQUENCE [LARGE SCALE GENOMIC DNA]</scope>
    <source>
        <strain evidence="1 2">PX506</strain>
        <tissue evidence="1">Whole organism</tissue>
    </source>
</reference>
<organism evidence="1 2">
    <name type="scientific">Caenorhabditis remanei</name>
    <name type="common">Caenorhabditis vulgaris</name>
    <dbReference type="NCBI Taxonomy" id="31234"/>
    <lineage>
        <taxon>Eukaryota</taxon>
        <taxon>Metazoa</taxon>
        <taxon>Ecdysozoa</taxon>
        <taxon>Nematoda</taxon>
        <taxon>Chromadorea</taxon>
        <taxon>Rhabditida</taxon>
        <taxon>Rhabditina</taxon>
        <taxon>Rhabditomorpha</taxon>
        <taxon>Rhabditoidea</taxon>
        <taxon>Rhabditidae</taxon>
        <taxon>Peloderinae</taxon>
        <taxon>Caenorhabditis</taxon>
    </lineage>
</organism>
<accession>A0A6A5G2B4</accession>
<dbReference type="AlphaFoldDB" id="A0A6A5G2B4"/>
<dbReference type="EMBL" id="WUAV01000006">
    <property type="protein sequence ID" value="KAF1748669.1"/>
    <property type="molecule type" value="Genomic_DNA"/>
</dbReference>
<proteinExistence type="predicted"/>
<dbReference type="CTD" id="9801497"/>
<protein>
    <submittedName>
        <fullName evidence="1">Uncharacterized protein</fullName>
    </submittedName>
</protein>
<evidence type="ECO:0000313" key="1">
    <source>
        <dbReference type="EMBL" id="KAF1748669.1"/>
    </source>
</evidence>
<dbReference type="KEGG" id="crq:GCK72_025136"/>
<sequence length="206" mass="23683">MSYVWCTKEEIDICSFAQSLMKNGSRDFMDQYLVGKISGYKVARMIHHNNIFHGANLGKVMIRFCEVMDERKEWQTLEQRINFIKEVRMHLDEIRRTSAKIDVISRLSIYPAVHTFGFGGFHDELIKKLSFNRDYAYHPLNLENQPLNVNQFTVKQSSLAKGVLPCLTISCGSYNQQNANNIARVVPRPTEGLLPSTSSRISVNKH</sequence>